<dbReference type="RefSeq" id="WP_377542691.1">
    <property type="nucleotide sequence ID" value="NZ_JBHUHJ010000001.1"/>
</dbReference>
<feature type="region of interest" description="Disordered" evidence="3">
    <location>
        <begin position="623"/>
        <end position="643"/>
    </location>
</feature>
<evidence type="ECO:0000259" key="4">
    <source>
        <dbReference type="Pfam" id="PF05567"/>
    </source>
</evidence>
<comment type="caution">
    <text evidence="5">The sequence shown here is derived from an EMBL/GenBank/DDBJ whole genome shotgun (WGS) entry which is preliminary data.</text>
</comment>
<dbReference type="Proteomes" id="UP001589834">
    <property type="component" value="Unassembled WGS sequence"/>
</dbReference>
<evidence type="ECO:0000313" key="5">
    <source>
        <dbReference type="EMBL" id="MFC0594303.1"/>
    </source>
</evidence>
<dbReference type="EMBL" id="JBHLTN010000043">
    <property type="protein sequence ID" value="MFC0594303.1"/>
    <property type="molecule type" value="Genomic_DNA"/>
</dbReference>
<keyword evidence="6" id="KW-1185">Reference proteome</keyword>
<dbReference type="InterPro" id="IPR008707">
    <property type="entry name" value="B-propeller_PilY1"/>
</dbReference>
<evidence type="ECO:0000256" key="2">
    <source>
        <dbReference type="ARBA" id="ARBA00022837"/>
    </source>
</evidence>
<sequence length="1472" mass="157711">MLHTIRHRPLWRSWLLAPVAVVLSGLLWSLSGVGADAPPNIRKANIASVPLYSATQGDKPALALALSVEFPTVGAQYVDQPSATTDASYSPATEYIGYYNAEMCYRYIDNPGETPASGKTKPDYKRFQINGPATARRCGDGFSGNFLNWVSNSAIDMLRMALSGGDRVIDETGLTILQRAVLPNGDPICMWNSSNFPAKQLAKGSDGSFSGAVPQAMVAAANAQNASNIWVANTLNKIYFGTNKDGSCNNPSSYVLNAGIGMGTIADKTSSLPSGATKCADEGGSCTTSGIQRVWYGANNKWKRAPVIGPFSCTNAVFGDPISGTAKACYLESYSGTWTPNNGTPLNTDGFFYARAEVCGRDSGGSLLDDRDYRLCTRYPNGNYKPTGTVQKYSDQLRLAAFGYALEQTLSWDDGSKTNGRYGGVLRAPMKFVGPRTYDSTGVENTPGVGNPNMEWDPITGVFAQNPDNDTTFGVSGVVNYLNQFGRTGPTPGRYKRYDPSGELYYETLRYLQGLPPSPDAVANLDLTNVTQKAFYDGYPIFKDWTNLDPYAGGRNSTSDYACLKSNIALIGDVNTWDSRYTSNKSHNRMATTDLANNVPDIEGWISVVQAFEKATTKTYLDGQGVSRTTSNPNTANSSPNTRGAQVYGLSYWAHTHDIRGSDWTAAPDKQRPGLRVKSFFFDVNEYAEQSNDNTRRTNNQYYTAGKYGGFNTQPDKDTSIPYNTQGNPFYDKSGVANNNVWQDPARPLEPQTYFLQSNARGVLAAFEKIFTQAASAQRSIAGAAASGSNLTQGGSHFYQASFDTGNWTGDVQAFNVKVASDNVSIDMASGAAWSAEQELSNRLMAGTPPRNIIVGIRGANPSPTATPFTAAGIDAALKADLNRYSPSAADDGLWQDRLDYLRGNKSKEGAPFRRRYRSLGDVVNSGIQYVGAPSAVQNLGSGYATFVTTNKDRQAALYVGANDGMLHAFDASSGNELFAYIPSWLGPKLSALTDPGYLHQAYVDATPVIGDAQTSTSSTPAWKTVLVSGTGGGGRGVFALDVSDPSTFAADKVMWEFTQANDKDMGYVLGKPRIVKLRTDDGSGGTGTPTDRWFAMVPAGVNNYTQQDASDDNFSRTGAPTIFLLALDKPTGDAWTSTGSSPNYYKISLPFDATLAITNPTGIINLEAYMNGSGVTQYVYAGDLHGRLWALDFTKFDATGWTSGQLSRFSTGSAGSLVAYPMYIAKDAAGKIQPITAAPSILQGADPDQHFVGFGTGKYFENSDATSTQPNTFYVVYDNGSGSASGGTSGTVGIAGRGRLRQVTSDASGALTPASAFNWGRATSDSDATQRSGWYYDLPASGERVVYDSAYVPMTTKVAFSSLIPDSATTPGVCSVAGGTGNSYYVDMLAGTGFKKASTVGVLGQPLIMFNDAGTTETKADSTGRRLRTRPVVLGQQGSQGLNATEAARETFPVGRLSWRQINNYLELYKK</sequence>
<feature type="compositionally biased region" description="Low complexity" evidence="3">
    <location>
        <begin position="627"/>
        <end position="643"/>
    </location>
</feature>
<dbReference type="Pfam" id="PF05567">
    <property type="entry name" value="T4P_PilY1"/>
    <property type="match status" value="2"/>
</dbReference>
<accession>A0ABV6PWR7</accession>
<protein>
    <submittedName>
        <fullName evidence="5">Pilus assembly protein</fullName>
    </submittedName>
</protein>
<name>A0ABV6PWR7_9BURK</name>
<evidence type="ECO:0000256" key="1">
    <source>
        <dbReference type="ARBA" id="ARBA00022723"/>
    </source>
</evidence>
<organism evidence="5 6">
    <name type="scientific">Ottowia pentelensis</name>
    <dbReference type="NCBI Taxonomy" id="511108"/>
    <lineage>
        <taxon>Bacteria</taxon>
        <taxon>Pseudomonadati</taxon>
        <taxon>Pseudomonadota</taxon>
        <taxon>Betaproteobacteria</taxon>
        <taxon>Burkholderiales</taxon>
        <taxon>Comamonadaceae</taxon>
        <taxon>Ottowia</taxon>
    </lineage>
</organism>
<proteinExistence type="predicted"/>
<keyword evidence="1" id="KW-0479">Metal-binding</keyword>
<feature type="domain" description="PilY1 beta-propeller" evidence="4">
    <location>
        <begin position="1172"/>
        <end position="1306"/>
    </location>
</feature>
<keyword evidence="2" id="KW-0106">Calcium</keyword>
<reference evidence="5 6" key="1">
    <citation type="submission" date="2024-09" db="EMBL/GenBank/DDBJ databases">
        <authorList>
            <person name="Sun Q."/>
            <person name="Mori K."/>
        </authorList>
    </citation>
    <scope>NUCLEOTIDE SEQUENCE [LARGE SCALE GENOMIC DNA]</scope>
    <source>
        <strain evidence="5 6">NCAIM B.02336</strain>
    </source>
</reference>
<gene>
    <name evidence="5" type="ORF">ACFFGG_17280</name>
</gene>
<evidence type="ECO:0000256" key="3">
    <source>
        <dbReference type="SAM" id="MobiDB-lite"/>
    </source>
</evidence>
<feature type="domain" description="PilY1 beta-propeller" evidence="4">
    <location>
        <begin position="920"/>
        <end position="1079"/>
    </location>
</feature>
<evidence type="ECO:0000313" key="6">
    <source>
        <dbReference type="Proteomes" id="UP001589834"/>
    </source>
</evidence>